<gene>
    <name evidence="2" type="ORF">THASP1DRAFT_31393</name>
</gene>
<comment type="similarity">
    <text evidence="1">Belongs to the STXBP/unc-18/SEC1 family.</text>
</comment>
<dbReference type="STRING" id="78915.A0A4P9XLV2"/>
<evidence type="ECO:0000313" key="2">
    <source>
        <dbReference type="EMBL" id="RKP06802.1"/>
    </source>
</evidence>
<dbReference type="GO" id="GO:0016192">
    <property type="term" value="P:vesicle-mediated transport"/>
    <property type="evidence" value="ECO:0007669"/>
    <property type="project" value="InterPro"/>
</dbReference>
<reference evidence="3" key="1">
    <citation type="journal article" date="2018" name="Nat. Microbiol.">
        <title>Leveraging single-cell genomics to expand the fungal tree of life.</title>
        <authorList>
            <person name="Ahrendt S.R."/>
            <person name="Quandt C.A."/>
            <person name="Ciobanu D."/>
            <person name="Clum A."/>
            <person name="Salamov A."/>
            <person name="Andreopoulos B."/>
            <person name="Cheng J.F."/>
            <person name="Woyke T."/>
            <person name="Pelin A."/>
            <person name="Henrissat B."/>
            <person name="Reynolds N.K."/>
            <person name="Benny G.L."/>
            <person name="Smith M.E."/>
            <person name="James T.Y."/>
            <person name="Grigoriev I.V."/>
        </authorList>
    </citation>
    <scope>NUCLEOTIDE SEQUENCE [LARGE SCALE GENOMIC DNA]</scope>
    <source>
        <strain evidence="3">RSA 1356</strain>
    </source>
</reference>
<dbReference type="Gene3D" id="3.40.50.1910">
    <property type="match status" value="1"/>
</dbReference>
<dbReference type="InterPro" id="IPR001619">
    <property type="entry name" value="Sec1-like"/>
</dbReference>
<keyword evidence="3" id="KW-1185">Reference proteome</keyword>
<dbReference type="PANTHER" id="PTHR11679">
    <property type="entry name" value="VESICLE PROTEIN SORTING-ASSOCIATED"/>
    <property type="match status" value="1"/>
</dbReference>
<dbReference type="InterPro" id="IPR027482">
    <property type="entry name" value="Sec1-like_dom2"/>
</dbReference>
<dbReference type="Proteomes" id="UP000271241">
    <property type="component" value="Unassembled WGS sequence"/>
</dbReference>
<organism evidence="2 3">
    <name type="scientific">Thamnocephalis sphaerospora</name>
    <dbReference type="NCBI Taxonomy" id="78915"/>
    <lineage>
        <taxon>Eukaryota</taxon>
        <taxon>Fungi</taxon>
        <taxon>Fungi incertae sedis</taxon>
        <taxon>Zoopagomycota</taxon>
        <taxon>Zoopagomycotina</taxon>
        <taxon>Zoopagomycetes</taxon>
        <taxon>Zoopagales</taxon>
        <taxon>Sigmoideomycetaceae</taxon>
        <taxon>Thamnocephalis</taxon>
    </lineage>
</organism>
<name>A0A4P9XLV2_9FUNG</name>
<protein>
    <recommendedName>
        <fullName evidence="4">Sec1-like protein</fullName>
    </recommendedName>
</protein>
<dbReference type="InterPro" id="IPR036045">
    <property type="entry name" value="Sec1-like_sf"/>
</dbReference>
<dbReference type="Pfam" id="PF00995">
    <property type="entry name" value="Sec1"/>
    <property type="match status" value="1"/>
</dbReference>
<sequence length="745" mass="81008">MQADDPLRARAFQFWRNRLLPALTADATRPDAEAADTAKGDHDGAVVYASAAALEAVKWSCPGGVAALFDAGATSVKCLDDVPVGDYGGEADKQQSSEQAGELRRQDPATAYILIASHVAQYELQLRALLQAGQIRRVCLWLGLPDGIQHPPSAKEVHSAAADEPNSPVIVPDGGTLARWTVQMQTWYESSSTATVEPLVVEMHAAPALLWACVGRRFYVAPTCTQVFPALDVVADDPLAPVSNSFTEEQRIGMRDLGALLAVTLEELRYRGEFFVVGETAKYVAHQCHRQASHAATAAIAEGQDGELANAAVVIIDRTLDLVAPCWHQDNLLDQIYRVLHRRDVHDGSLDLSISASCLAASVEPQGIVPGKLCSIAHGLNEEAFDLFDAMAMSGQKDGLNLVRKTISDVITFENINAKIPRSMGRVTPALLNKLLSAFQDEREQKIRHAPLVETTAAVIQTLQESNKAMWDELAALEKTTSLCVGDAQQLAECLQGAVPKVNETGAVASRMRKSYTLKDAMLLALSAYSLGGEDLLLPEDLETLLVDRWFAAALAGSRAVLDGESNESEDIFRALNLCLNTPESTDEISEENKTAVVRERRARVEAWLERVRARLHEIARARTGLSTLGKLLREASLLPYTPFIQQLFEDIYSVSAGDELSQDLEHIPAGGTLGSYLSGFSRFLSSSKPRPGQYRRLVLCVVGGITFNEVRTVRELTMNESVIILSTDIATGNTMFRHVFSAPA</sequence>
<evidence type="ECO:0008006" key="4">
    <source>
        <dbReference type="Google" id="ProtNLM"/>
    </source>
</evidence>
<evidence type="ECO:0000313" key="3">
    <source>
        <dbReference type="Proteomes" id="UP000271241"/>
    </source>
</evidence>
<evidence type="ECO:0000256" key="1">
    <source>
        <dbReference type="ARBA" id="ARBA00009884"/>
    </source>
</evidence>
<proteinExistence type="inferred from homology"/>
<dbReference type="AlphaFoldDB" id="A0A4P9XLV2"/>
<accession>A0A4P9XLV2</accession>
<dbReference type="SUPFAM" id="SSF56815">
    <property type="entry name" value="Sec1/munc18-like (SM) proteins"/>
    <property type="match status" value="1"/>
</dbReference>
<dbReference type="EMBL" id="KZ992816">
    <property type="protein sequence ID" value="RKP06802.1"/>
    <property type="molecule type" value="Genomic_DNA"/>
</dbReference>
<dbReference type="OrthoDB" id="2228at2759"/>